<dbReference type="InterPro" id="IPR009003">
    <property type="entry name" value="Peptidase_S1_PA"/>
</dbReference>
<evidence type="ECO:0000313" key="4">
    <source>
        <dbReference type="EMBL" id="CAD7240087.1"/>
    </source>
</evidence>
<name>A0A7R8X069_9CRUS</name>
<reference evidence="4" key="1">
    <citation type="submission" date="2020-11" db="EMBL/GenBank/DDBJ databases">
        <authorList>
            <person name="Tran Van P."/>
        </authorList>
    </citation>
    <scope>NUCLEOTIDE SEQUENCE</scope>
</reference>
<evidence type="ECO:0000256" key="2">
    <source>
        <dbReference type="SAM" id="MobiDB-lite"/>
    </source>
</evidence>
<dbReference type="PROSITE" id="PS50240">
    <property type="entry name" value="TRYPSIN_DOM"/>
    <property type="match status" value="1"/>
</dbReference>
<gene>
    <name evidence="4" type="ORF">DSTB1V02_LOCUS124</name>
</gene>
<sequence>MKITGNQRNDGAKMCGETPGDSSISMVQRWMSWLLGSSSGFQGRQYVLREDDGGIVTQGQNVSQGQAPFVCLIKVTRTDAKTYGYSGCIISPQWVLTTASALQGRTAVSIVVGSRTYDSGGQTFTVDPTNIKIHENFSYSDSGSYGDGYDIALIKVNGKFSWSNDVQPACVPTDDQFSTIATRPNYIYGWGYSSSGSYHNNASYALLEGLTAKHFLRRLTAVG</sequence>
<dbReference type="InterPro" id="IPR001254">
    <property type="entry name" value="Trypsin_dom"/>
</dbReference>
<dbReference type="SMART" id="SM00020">
    <property type="entry name" value="Tryp_SPc"/>
    <property type="match status" value="1"/>
</dbReference>
<dbReference type="EMBL" id="CAJPEV010000007">
    <property type="protein sequence ID" value="CAG0878601.1"/>
    <property type="molecule type" value="Genomic_DNA"/>
</dbReference>
<dbReference type="SUPFAM" id="SSF50494">
    <property type="entry name" value="Trypsin-like serine proteases"/>
    <property type="match status" value="1"/>
</dbReference>
<dbReference type="Proteomes" id="UP000677054">
    <property type="component" value="Unassembled WGS sequence"/>
</dbReference>
<keyword evidence="1" id="KW-1015">Disulfide bond</keyword>
<evidence type="ECO:0000313" key="5">
    <source>
        <dbReference type="Proteomes" id="UP000677054"/>
    </source>
</evidence>
<dbReference type="GO" id="GO:0006508">
    <property type="term" value="P:proteolysis"/>
    <property type="evidence" value="ECO:0007669"/>
    <property type="project" value="InterPro"/>
</dbReference>
<dbReference type="GO" id="GO:0004252">
    <property type="term" value="F:serine-type endopeptidase activity"/>
    <property type="evidence" value="ECO:0007669"/>
    <property type="project" value="InterPro"/>
</dbReference>
<dbReference type="PANTHER" id="PTHR24252">
    <property type="entry name" value="ACROSIN-RELATED"/>
    <property type="match status" value="1"/>
</dbReference>
<dbReference type="Pfam" id="PF00089">
    <property type="entry name" value="Trypsin"/>
    <property type="match status" value="1"/>
</dbReference>
<dbReference type="InterPro" id="IPR043504">
    <property type="entry name" value="Peptidase_S1_PA_chymotrypsin"/>
</dbReference>
<protein>
    <recommendedName>
        <fullName evidence="3">Peptidase S1 domain-containing protein</fullName>
    </recommendedName>
</protein>
<evidence type="ECO:0000259" key="3">
    <source>
        <dbReference type="PROSITE" id="PS50240"/>
    </source>
</evidence>
<feature type="region of interest" description="Disordered" evidence="2">
    <location>
        <begin position="1"/>
        <end position="20"/>
    </location>
</feature>
<dbReference type="AlphaFoldDB" id="A0A7R8X069"/>
<dbReference type="EMBL" id="LR899524">
    <property type="protein sequence ID" value="CAD7240087.1"/>
    <property type="molecule type" value="Genomic_DNA"/>
</dbReference>
<dbReference type="PANTHER" id="PTHR24252:SF7">
    <property type="entry name" value="HYALIN"/>
    <property type="match status" value="1"/>
</dbReference>
<evidence type="ECO:0000256" key="1">
    <source>
        <dbReference type="ARBA" id="ARBA00023157"/>
    </source>
</evidence>
<accession>A0A7R8X069</accession>
<dbReference type="OrthoDB" id="6380398at2759"/>
<keyword evidence="5" id="KW-1185">Reference proteome</keyword>
<feature type="domain" description="Peptidase S1" evidence="3">
    <location>
        <begin position="56"/>
        <end position="223"/>
    </location>
</feature>
<proteinExistence type="predicted"/>
<dbReference type="Gene3D" id="2.40.10.10">
    <property type="entry name" value="Trypsin-like serine proteases"/>
    <property type="match status" value="1"/>
</dbReference>
<organism evidence="4">
    <name type="scientific">Darwinula stevensoni</name>
    <dbReference type="NCBI Taxonomy" id="69355"/>
    <lineage>
        <taxon>Eukaryota</taxon>
        <taxon>Metazoa</taxon>
        <taxon>Ecdysozoa</taxon>
        <taxon>Arthropoda</taxon>
        <taxon>Crustacea</taxon>
        <taxon>Oligostraca</taxon>
        <taxon>Ostracoda</taxon>
        <taxon>Podocopa</taxon>
        <taxon>Podocopida</taxon>
        <taxon>Darwinulocopina</taxon>
        <taxon>Darwinuloidea</taxon>
        <taxon>Darwinulidae</taxon>
        <taxon>Darwinula</taxon>
    </lineage>
</organism>